<proteinExistence type="predicted"/>
<dbReference type="AlphaFoldDB" id="A0A5C7FZW6"/>
<dbReference type="Proteomes" id="UP000321907">
    <property type="component" value="Unassembled WGS sequence"/>
</dbReference>
<dbReference type="InterPro" id="IPR021109">
    <property type="entry name" value="Peptidase_aspartic_dom_sf"/>
</dbReference>
<name>A0A5C7FZW6_9BACT</name>
<keyword evidence="1" id="KW-0732">Signal</keyword>
<protein>
    <recommendedName>
        <fullName evidence="4">Aspartyl protease</fullName>
    </recommendedName>
</protein>
<accession>A0A5C7FZW6</accession>
<keyword evidence="3" id="KW-1185">Reference proteome</keyword>
<organism evidence="2 3">
    <name type="scientific">Neolewinella aurantiaca</name>
    <dbReference type="NCBI Taxonomy" id="2602767"/>
    <lineage>
        <taxon>Bacteria</taxon>
        <taxon>Pseudomonadati</taxon>
        <taxon>Bacteroidota</taxon>
        <taxon>Saprospiria</taxon>
        <taxon>Saprospirales</taxon>
        <taxon>Lewinellaceae</taxon>
        <taxon>Neolewinella</taxon>
    </lineage>
</organism>
<evidence type="ECO:0008006" key="4">
    <source>
        <dbReference type="Google" id="ProtNLM"/>
    </source>
</evidence>
<dbReference type="SUPFAM" id="SSF50630">
    <property type="entry name" value="Acid proteases"/>
    <property type="match status" value="1"/>
</dbReference>
<dbReference type="OrthoDB" id="3521766at2"/>
<evidence type="ECO:0000313" key="2">
    <source>
        <dbReference type="EMBL" id="TXF91266.1"/>
    </source>
</evidence>
<dbReference type="Gene3D" id="2.40.70.10">
    <property type="entry name" value="Acid Proteases"/>
    <property type="match status" value="2"/>
</dbReference>
<dbReference type="RefSeq" id="WP_147929285.1">
    <property type="nucleotide sequence ID" value="NZ_VOXD01000003.1"/>
</dbReference>
<feature type="signal peptide" evidence="1">
    <location>
        <begin position="1"/>
        <end position="25"/>
    </location>
</feature>
<sequence length="312" mass="34141">MLIKCFLKSVQTFALCAVLMLFSTAARTQGAVSFLKANTVEATSEKAMPAAGNELAFDFTRNMIFFEARVNGKQGSFILDTGAPTLLLNNRGAAVGNPAPTGVAAGGIVDLSNQRIESFEMGGRNTGKHWAIAMDLRGMEQRMGKTIDGFVGHKILRDGEVRIDFPDRKFQLVESSRKPRHEGRAPVTAVKFEYIDHLPVILLRVGKKKLRFAIDTGAGTNLIDKRLSKIFTPTGSEMNVQGLDGDNKNHQIVTISDLQLAGEAQPETTFVAMDLSHLQSPGERAISGILGSVFLTDYVVGIDYKRRKINLW</sequence>
<dbReference type="EMBL" id="VOXD01000003">
    <property type="protein sequence ID" value="TXF91266.1"/>
    <property type="molecule type" value="Genomic_DNA"/>
</dbReference>
<reference evidence="2 3" key="1">
    <citation type="submission" date="2019-08" db="EMBL/GenBank/DDBJ databases">
        <title>Lewinella sp. strain SSH13 Genome sequencing and assembly.</title>
        <authorList>
            <person name="Kim I."/>
        </authorList>
    </citation>
    <scope>NUCLEOTIDE SEQUENCE [LARGE SCALE GENOMIC DNA]</scope>
    <source>
        <strain evidence="2 3">SSH13</strain>
    </source>
</reference>
<comment type="caution">
    <text evidence="2">The sequence shown here is derived from an EMBL/GenBank/DDBJ whole genome shotgun (WGS) entry which is preliminary data.</text>
</comment>
<evidence type="ECO:0000256" key="1">
    <source>
        <dbReference type="SAM" id="SignalP"/>
    </source>
</evidence>
<gene>
    <name evidence="2" type="ORF">FUA23_03315</name>
</gene>
<feature type="chain" id="PRO_5022730196" description="Aspartyl protease" evidence="1">
    <location>
        <begin position="26"/>
        <end position="312"/>
    </location>
</feature>
<evidence type="ECO:0000313" key="3">
    <source>
        <dbReference type="Proteomes" id="UP000321907"/>
    </source>
</evidence>